<dbReference type="AlphaFoldDB" id="A0A484L9X0"/>
<gene>
    <name evidence="6" type="ORF">CCAM_LOCUS14817</name>
</gene>
<dbReference type="InterPro" id="IPR045281">
    <property type="entry name" value="CONSTANS-like"/>
</dbReference>
<sequence length="470" mass="51512">MASAIPPPRVITKDTPIVQLHSKTHFPIKLNNTNFAIWQRQVQSTLIGLDLLGFVYGSVAAPSCSQADGTFNLCYSVWYRQDQSIIGALLGSCSDTIQPLISNTEYLHEMRSLANELALVQNPISEEDLVVHVLNQVGEAYDPHTSGARFREQTILFTELGDVLRDIEEKLQASDAATQTIVATANSTQRATFSKSGRSVPRDAPAYHGGGRRPFNSAGRTLPRDGGCQFCSIPGHDIKAYVVSEYDLGGEGDLFKAPKPIIEEPFVDLDPMASSIPLLSCAEDVVSIEFLKVSEIESSFEKEQLLSDVFYGCSTDLLSKGVEASVSEVVPDPISKNCGEMSGSKASFQKSESFESLCSMEMVHGGAPMGPDFLDFYGVGYSAAAYGIRRSFSEGDIKNLGQGSVSLLNAQHGISEDRKEKLSRYRSKRTKRNFVRKINYACRKTLADNQPRIRGRFAKMELDSSKKLSS</sequence>
<evidence type="ECO:0000259" key="5">
    <source>
        <dbReference type="PROSITE" id="PS51017"/>
    </source>
</evidence>
<keyword evidence="7" id="KW-1185">Reference proteome</keyword>
<dbReference type="GO" id="GO:0003700">
    <property type="term" value="F:DNA-binding transcription factor activity"/>
    <property type="evidence" value="ECO:0007669"/>
    <property type="project" value="TreeGrafter"/>
</dbReference>
<dbReference type="PROSITE" id="PS51017">
    <property type="entry name" value="CCT"/>
    <property type="match status" value="1"/>
</dbReference>
<dbReference type="GO" id="GO:0005634">
    <property type="term" value="C:nucleus"/>
    <property type="evidence" value="ECO:0007669"/>
    <property type="project" value="UniProtKB-SubCell"/>
</dbReference>
<accession>A0A484L9X0</accession>
<dbReference type="OrthoDB" id="1274192at2759"/>
<name>A0A484L9X0_9ASTE</name>
<evidence type="ECO:0000256" key="1">
    <source>
        <dbReference type="ARBA" id="ARBA00004123"/>
    </source>
</evidence>
<reference evidence="6 7" key="1">
    <citation type="submission" date="2018-04" db="EMBL/GenBank/DDBJ databases">
        <authorList>
            <person name="Vogel A."/>
        </authorList>
    </citation>
    <scope>NUCLEOTIDE SEQUENCE [LARGE SCALE GENOMIC DNA]</scope>
</reference>
<evidence type="ECO:0000256" key="2">
    <source>
        <dbReference type="ARBA" id="ARBA00023242"/>
    </source>
</evidence>
<protein>
    <recommendedName>
        <fullName evidence="5">CCT domain-containing protein</fullName>
    </recommendedName>
</protein>
<dbReference type="EMBL" id="OOIL02001139">
    <property type="protein sequence ID" value="VFQ73041.1"/>
    <property type="molecule type" value="Genomic_DNA"/>
</dbReference>
<dbReference type="PANTHER" id="PTHR31319:SF110">
    <property type="entry name" value="CCT MOTIF FAMILY PROTEIN"/>
    <property type="match status" value="1"/>
</dbReference>
<feature type="region of interest" description="Disordered" evidence="4">
    <location>
        <begin position="192"/>
        <end position="220"/>
    </location>
</feature>
<feature type="domain" description="CCT" evidence="5">
    <location>
        <begin position="418"/>
        <end position="460"/>
    </location>
</feature>
<dbReference type="InterPro" id="IPR010402">
    <property type="entry name" value="CCT_domain"/>
</dbReference>
<proteinExistence type="predicted"/>
<dbReference type="PANTHER" id="PTHR31319">
    <property type="entry name" value="ZINC FINGER PROTEIN CONSTANS-LIKE 4"/>
    <property type="match status" value="1"/>
</dbReference>
<dbReference type="Pfam" id="PF06203">
    <property type="entry name" value="CCT"/>
    <property type="match status" value="1"/>
</dbReference>
<organism evidence="6 7">
    <name type="scientific">Cuscuta campestris</name>
    <dbReference type="NCBI Taxonomy" id="132261"/>
    <lineage>
        <taxon>Eukaryota</taxon>
        <taxon>Viridiplantae</taxon>
        <taxon>Streptophyta</taxon>
        <taxon>Embryophyta</taxon>
        <taxon>Tracheophyta</taxon>
        <taxon>Spermatophyta</taxon>
        <taxon>Magnoliopsida</taxon>
        <taxon>eudicotyledons</taxon>
        <taxon>Gunneridae</taxon>
        <taxon>Pentapetalae</taxon>
        <taxon>asterids</taxon>
        <taxon>lamiids</taxon>
        <taxon>Solanales</taxon>
        <taxon>Convolvulaceae</taxon>
        <taxon>Cuscuteae</taxon>
        <taxon>Cuscuta</taxon>
        <taxon>Cuscuta subgen. Grammica</taxon>
        <taxon>Cuscuta sect. Cleistogrammica</taxon>
    </lineage>
</organism>
<evidence type="ECO:0000256" key="3">
    <source>
        <dbReference type="PROSITE-ProRule" id="PRU00357"/>
    </source>
</evidence>
<comment type="subcellular location">
    <subcellularLocation>
        <location evidence="1 3">Nucleus</location>
    </subcellularLocation>
</comment>
<evidence type="ECO:0000313" key="6">
    <source>
        <dbReference type="EMBL" id="VFQ73041.1"/>
    </source>
</evidence>
<evidence type="ECO:0000256" key="4">
    <source>
        <dbReference type="SAM" id="MobiDB-lite"/>
    </source>
</evidence>
<dbReference type="Proteomes" id="UP000595140">
    <property type="component" value="Unassembled WGS sequence"/>
</dbReference>
<evidence type="ECO:0000313" key="7">
    <source>
        <dbReference type="Proteomes" id="UP000595140"/>
    </source>
</evidence>
<dbReference type="GO" id="GO:0009909">
    <property type="term" value="P:regulation of flower development"/>
    <property type="evidence" value="ECO:0007669"/>
    <property type="project" value="InterPro"/>
</dbReference>
<keyword evidence="2 3" id="KW-0539">Nucleus</keyword>